<dbReference type="InterPro" id="IPR015168">
    <property type="entry name" value="SsuA/THI5"/>
</dbReference>
<dbReference type="RefSeq" id="WP_179585687.1">
    <property type="nucleotide sequence ID" value="NZ_JACBYR010000001.1"/>
</dbReference>
<feature type="domain" description="SsuA/THI5-like" evidence="1">
    <location>
        <begin position="65"/>
        <end position="151"/>
    </location>
</feature>
<protein>
    <submittedName>
        <fullName evidence="2">4,5-dihydroxyphthalate decarboxylase</fullName>
        <ecNumber evidence="2">4.1.1.55</ecNumber>
    </submittedName>
</protein>
<evidence type="ECO:0000313" key="2">
    <source>
        <dbReference type="EMBL" id="NYE82634.1"/>
    </source>
</evidence>
<dbReference type="AlphaFoldDB" id="A0A7Y9LK58"/>
<dbReference type="SUPFAM" id="SSF53850">
    <property type="entry name" value="Periplasmic binding protein-like II"/>
    <property type="match status" value="1"/>
</dbReference>
<evidence type="ECO:0000313" key="3">
    <source>
        <dbReference type="Proteomes" id="UP000542125"/>
    </source>
</evidence>
<proteinExistence type="predicted"/>
<keyword evidence="2" id="KW-0456">Lyase</keyword>
<dbReference type="Gene3D" id="3.40.190.10">
    <property type="entry name" value="Periplasmic binding protein-like II"/>
    <property type="match status" value="2"/>
</dbReference>
<evidence type="ECO:0000259" key="1">
    <source>
        <dbReference type="Pfam" id="PF09084"/>
    </source>
</evidence>
<keyword evidence="3" id="KW-1185">Reference proteome</keyword>
<gene>
    <name evidence="2" type="ORF">FHW18_001905</name>
</gene>
<name>A0A7Y9LK58_9BURK</name>
<dbReference type="EMBL" id="JACBYR010000001">
    <property type="protein sequence ID" value="NYE82634.1"/>
    <property type="molecule type" value="Genomic_DNA"/>
</dbReference>
<dbReference type="GO" id="GO:0018796">
    <property type="term" value="F:4,5-dihydroxyphthalate decarboxylase activity"/>
    <property type="evidence" value="ECO:0007669"/>
    <property type="project" value="UniProtKB-EC"/>
</dbReference>
<dbReference type="Proteomes" id="UP000542125">
    <property type="component" value="Unassembled WGS sequence"/>
</dbReference>
<accession>A0A7Y9LK58</accession>
<reference evidence="2 3" key="1">
    <citation type="submission" date="2020-07" db="EMBL/GenBank/DDBJ databases">
        <title>Genomic Encyclopedia of Type Strains, Phase IV (KMG-V): Genome sequencing to study the core and pangenomes of soil and plant-associated prokaryotes.</title>
        <authorList>
            <person name="Whitman W."/>
        </authorList>
    </citation>
    <scope>NUCLEOTIDE SEQUENCE [LARGE SCALE GENOMIC DNA]</scope>
    <source>
        <strain evidence="2 3">SAS40</strain>
    </source>
</reference>
<dbReference type="Pfam" id="PF09084">
    <property type="entry name" value="NMT1"/>
    <property type="match status" value="1"/>
</dbReference>
<sequence>MTSSQPLPLKIAIATYGHTAALKQGKVEIDGVQPDFVEIKPIIAAFRRMVRDVEFDVCEMAPVTYLIAREAGAKFKALPVFIFRRFHHAGLVYRDDAGIKEPRDLEGKRAGVRAYSVTTGLWTRGILMNDYGVDNSTITWVVDDEEHVSSLVLPDNVEQAQDGKSLVDLMASGYLSAAFTDNAGIGRAGAPADGWQAGGRIKPPEYRELFPDAAKLEAEWYAKTGIYPVHGLIVVKDELLAQYPWLAKSLYDAFLESKEIYLKQLAAGESVSDKDTHYRAMAEIVGDPLPYGIKANRASIEAMMQYCFQQGLLKKQHAVDDLFVDVGN</sequence>
<organism evidence="2 3">
    <name type="scientific">Pigmentiphaga litoralis</name>
    <dbReference type="NCBI Taxonomy" id="516702"/>
    <lineage>
        <taxon>Bacteria</taxon>
        <taxon>Pseudomonadati</taxon>
        <taxon>Pseudomonadota</taxon>
        <taxon>Betaproteobacteria</taxon>
        <taxon>Burkholderiales</taxon>
        <taxon>Alcaligenaceae</taxon>
        <taxon>Pigmentiphaga</taxon>
    </lineage>
</organism>
<comment type="caution">
    <text evidence="2">The sequence shown here is derived from an EMBL/GenBank/DDBJ whole genome shotgun (WGS) entry which is preliminary data.</text>
</comment>
<dbReference type="EC" id="4.1.1.55" evidence="2"/>